<gene>
    <name evidence="2" type="ORF">HPLM_LOCUS12408</name>
</gene>
<dbReference type="AlphaFoldDB" id="A0A0N4WMH9"/>
<accession>A0A0N4WMH9</accession>
<protein>
    <submittedName>
        <fullName evidence="2 4">Uncharacterized protein</fullName>
    </submittedName>
</protein>
<evidence type="ECO:0000313" key="4">
    <source>
        <dbReference type="WBParaSite" id="HPLM_0001241601-mRNA-1"/>
    </source>
</evidence>
<reference evidence="4" key="1">
    <citation type="submission" date="2017-02" db="UniProtKB">
        <authorList>
            <consortium name="WormBaseParasite"/>
        </authorList>
    </citation>
    <scope>IDENTIFICATION</scope>
</reference>
<dbReference type="Proteomes" id="UP000268014">
    <property type="component" value="Unassembled WGS sequence"/>
</dbReference>
<dbReference type="WBParaSite" id="HPLM_0001241601-mRNA-1">
    <property type="protein sequence ID" value="HPLM_0001241601-mRNA-1"/>
    <property type="gene ID" value="HPLM_0001241601"/>
</dbReference>
<evidence type="ECO:0000313" key="2">
    <source>
        <dbReference type="EMBL" id="VDO45602.1"/>
    </source>
</evidence>
<proteinExistence type="predicted"/>
<sequence>MTWAGRARGPGIAESDGAGGIGVAITGREHRRVRRGSIVRSIQTTSCQGEVIRSRKTPDSAFFSQLNIR</sequence>
<keyword evidence="3" id="KW-1185">Reference proteome</keyword>
<organism evidence="4">
    <name type="scientific">Haemonchus placei</name>
    <name type="common">Barber's pole worm</name>
    <dbReference type="NCBI Taxonomy" id="6290"/>
    <lineage>
        <taxon>Eukaryota</taxon>
        <taxon>Metazoa</taxon>
        <taxon>Ecdysozoa</taxon>
        <taxon>Nematoda</taxon>
        <taxon>Chromadorea</taxon>
        <taxon>Rhabditida</taxon>
        <taxon>Rhabditina</taxon>
        <taxon>Rhabditomorpha</taxon>
        <taxon>Strongyloidea</taxon>
        <taxon>Trichostrongylidae</taxon>
        <taxon>Haemonchus</taxon>
    </lineage>
</organism>
<dbReference type="EMBL" id="UZAF01017859">
    <property type="protein sequence ID" value="VDO45602.1"/>
    <property type="molecule type" value="Genomic_DNA"/>
</dbReference>
<name>A0A0N4WMH9_HAEPC</name>
<reference evidence="2 3" key="2">
    <citation type="submission" date="2018-11" db="EMBL/GenBank/DDBJ databases">
        <authorList>
            <consortium name="Pathogen Informatics"/>
        </authorList>
    </citation>
    <scope>NUCLEOTIDE SEQUENCE [LARGE SCALE GENOMIC DNA]</scope>
    <source>
        <strain evidence="2 3">MHpl1</strain>
    </source>
</reference>
<evidence type="ECO:0000256" key="1">
    <source>
        <dbReference type="SAM" id="MobiDB-lite"/>
    </source>
</evidence>
<feature type="region of interest" description="Disordered" evidence="1">
    <location>
        <begin position="1"/>
        <end position="21"/>
    </location>
</feature>
<evidence type="ECO:0000313" key="3">
    <source>
        <dbReference type="Proteomes" id="UP000268014"/>
    </source>
</evidence>